<name>A0ABD4Q9Q4_MYCTX</name>
<dbReference type="EMBL" id="JAGIZI010000432">
    <property type="protein sequence ID" value="MBP0685691.1"/>
    <property type="molecule type" value="Genomic_DNA"/>
</dbReference>
<reference evidence="1 2" key="1">
    <citation type="submission" date="2021-03" db="EMBL/GenBank/DDBJ databases">
        <title>Whole Genome Sequencing of Mycobacterium tuberculosis clinical isolates from Arunachal Pradesh, India.</title>
        <authorList>
            <person name="Singh S."/>
            <person name="Mudliar S.R."/>
            <person name="Kulsum U."/>
            <person name="Rufai S.B."/>
            <person name="Singh P.K."/>
            <person name="Umpo M."/>
            <person name="Nyori M."/>
        </authorList>
    </citation>
    <scope>NUCLEOTIDE SEQUENCE [LARGE SCALE GENOMIC DNA]</scope>
    <source>
        <strain evidence="1 2">OMICS/BPL/0142/20/SP</strain>
    </source>
</reference>
<dbReference type="Proteomes" id="UP000671119">
    <property type="component" value="Unassembled WGS sequence"/>
</dbReference>
<organism evidence="1 2">
    <name type="scientific">Mycobacterium tuberculosis</name>
    <dbReference type="NCBI Taxonomy" id="1773"/>
    <lineage>
        <taxon>Bacteria</taxon>
        <taxon>Bacillati</taxon>
        <taxon>Actinomycetota</taxon>
        <taxon>Actinomycetes</taxon>
        <taxon>Mycobacteriales</taxon>
        <taxon>Mycobacteriaceae</taxon>
        <taxon>Mycobacterium</taxon>
        <taxon>Mycobacterium tuberculosis complex</taxon>
    </lineage>
</organism>
<comment type="caution">
    <text evidence="1">The sequence shown here is derived from an EMBL/GenBank/DDBJ whole genome shotgun (WGS) entry which is preliminary data.</text>
</comment>
<dbReference type="RefSeq" id="WP_209925423.1">
    <property type="nucleotide sequence ID" value="NZ_JAGIZI010000432.1"/>
</dbReference>
<gene>
    <name evidence="1" type="ORF">J8J21_21850</name>
</gene>
<proteinExistence type="predicted"/>
<sequence length="84" mass="8559">PVFAAAGGEMALSARHLVVLLVGLAAPAAAEEAKPWWTLVPDSYDGKIFSGTGFANGATEFHKAGDGLAGHYAFVEPDGTEISG</sequence>
<evidence type="ECO:0000313" key="2">
    <source>
        <dbReference type="Proteomes" id="UP000671119"/>
    </source>
</evidence>
<protein>
    <submittedName>
        <fullName evidence="1">Uncharacterized protein</fullName>
    </submittedName>
</protein>
<feature type="non-terminal residue" evidence="1">
    <location>
        <position position="1"/>
    </location>
</feature>
<dbReference type="AlphaFoldDB" id="A0ABD4Q9Q4"/>
<accession>A0ABD4Q9Q4</accession>
<evidence type="ECO:0000313" key="1">
    <source>
        <dbReference type="EMBL" id="MBP0685691.1"/>
    </source>
</evidence>
<feature type="non-terminal residue" evidence="1">
    <location>
        <position position="84"/>
    </location>
</feature>